<evidence type="ECO:0000313" key="4">
    <source>
        <dbReference type="EMBL" id="CDK99419.1"/>
    </source>
</evidence>
<dbReference type="InterPro" id="IPR018376">
    <property type="entry name" value="Enoyl-CoA_hyd/isom_CS"/>
</dbReference>
<dbReference type="Proteomes" id="UP000018922">
    <property type="component" value="Chromosome I"/>
</dbReference>
<dbReference type="CDD" id="cd08701">
    <property type="entry name" value="FMT_C_HypX"/>
    <property type="match status" value="1"/>
</dbReference>
<name>V6F1U5_MAGGM</name>
<dbReference type="InterPro" id="IPR047180">
    <property type="entry name" value="HoxX-like"/>
</dbReference>
<dbReference type="InterPro" id="IPR002376">
    <property type="entry name" value="Formyl_transf_N"/>
</dbReference>
<dbReference type="SUPFAM" id="SSF52096">
    <property type="entry name" value="ClpP/crotonase"/>
    <property type="match status" value="1"/>
</dbReference>
<evidence type="ECO:0000259" key="3">
    <source>
        <dbReference type="Pfam" id="PF02911"/>
    </source>
</evidence>
<dbReference type="Pfam" id="PF00551">
    <property type="entry name" value="Formyl_trans_N"/>
    <property type="match status" value="1"/>
</dbReference>
<dbReference type="PANTHER" id="PTHR43388:SF1">
    <property type="entry name" value="HYDROGENASE MATURATION FACTOR HOXX"/>
    <property type="match status" value="1"/>
</dbReference>
<dbReference type="KEGG" id="mgy:MGMSRv2__2204"/>
<protein>
    <submittedName>
        <fullName evidence="4">Hydrogenase maturation factor hoxX</fullName>
    </submittedName>
</protein>
<dbReference type="SUPFAM" id="SSF53328">
    <property type="entry name" value="Formyltransferase"/>
    <property type="match status" value="1"/>
</dbReference>
<dbReference type="eggNOG" id="COG1024">
    <property type="taxonomic scope" value="Bacteria"/>
</dbReference>
<dbReference type="InterPro" id="IPR029045">
    <property type="entry name" value="ClpP/crotonase-like_dom_sf"/>
</dbReference>
<evidence type="ECO:0000313" key="5">
    <source>
        <dbReference type="Proteomes" id="UP000018922"/>
    </source>
</evidence>
<evidence type="ECO:0000256" key="1">
    <source>
        <dbReference type="RuleBase" id="RU003707"/>
    </source>
</evidence>
<reference evidence="4 5" key="1">
    <citation type="journal article" date="2014" name="Genome Announc.">
        <title>Complete genome sequence of Magnetospirillum gryphiswaldense MSR-1.</title>
        <authorList>
            <person name="Wang X."/>
            <person name="Wang Q."/>
            <person name="Zhang W."/>
            <person name="Wang Y."/>
            <person name="Li L."/>
            <person name="Wen T."/>
            <person name="Zhang T."/>
            <person name="Zhang Y."/>
            <person name="Xu J."/>
            <person name="Hu J."/>
            <person name="Li S."/>
            <person name="Liu L."/>
            <person name="Liu J."/>
            <person name="Jiang W."/>
            <person name="Tian J."/>
            <person name="Li Y."/>
            <person name="Schuler D."/>
            <person name="Wang L."/>
            <person name="Li J."/>
        </authorList>
    </citation>
    <scope>NUCLEOTIDE SEQUENCE [LARGE SCALE GENOMIC DNA]</scope>
    <source>
        <strain evidence="5">DSM 6361 / JCM 21280 / NBRC 15271 / MSR-1</strain>
    </source>
</reference>
<organism evidence="4 5">
    <name type="scientific">Magnetospirillum gryphiswaldense (strain DSM 6361 / JCM 21280 / NBRC 15271 / MSR-1)</name>
    <dbReference type="NCBI Taxonomy" id="431944"/>
    <lineage>
        <taxon>Bacteria</taxon>
        <taxon>Pseudomonadati</taxon>
        <taxon>Pseudomonadota</taxon>
        <taxon>Alphaproteobacteria</taxon>
        <taxon>Rhodospirillales</taxon>
        <taxon>Rhodospirillaceae</taxon>
        <taxon>Magnetospirillum</taxon>
    </lineage>
</organism>
<dbReference type="InterPro" id="IPR001753">
    <property type="entry name" value="Enoyl-CoA_hydra/iso"/>
</dbReference>
<keyword evidence="5" id="KW-1185">Reference proteome</keyword>
<dbReference type="GO" id="GO:0003824">
    <property type="term" value="F:catalytic activity"/>
    <property type="evidence" value="ECO:0007669"/>
    <property type="project" value="InterPro"/>
</dbReference>
<evidence type="ECO:0000259" key="2">
    <source>
        <dbReference type="Pfam" id="PF00551"/>
    </source>
</evidence>
<dbReference type="PROSITE" id="PS00166">
    <property type="entry name" value="ENOYL_COA_HYDRATASE"/>
    <property type="match status" value="1"/>
</dbReference>
<proteinExistence type="inferred from homology"/>
<dbReference type="PANTHER" id="PTHR43388">
    <property type="entry name" value="HYDROGENASE MATURATION FACTOR HOXX"/>
    <property type="match status" value="1"/>
</dbReference>
<dbReference type="Gene3D" id="3.90.226.10">
    <property type="entry name" value="2-enoyl-CoA Hydratase, Chain A, domain 1"/>
    <property type="match status" value="1"/>
</dbReference>
<dbReference type="InterPro" id="IPR009188">
    <property type="entry name" value="NiFe-hyd_mat_HypX/HoxX"/>
</dbReference>
<gene>
    <name evidence="4" type="primary">hoxX</name>
    <name evidence="4" type="ordered locus">MGMSRv2__2204</name>
</gene>
<feature type="domain" description="Formyl transferase N-terminal" evidence="2">
    <location>
        <begin position="52"/>
        <end position="158"/>
    </location>
</feature>
<dbReference type="InterPro" id="IPR036477">
    <property type="entry name" value="Formyl_transf_N_sf"/>
</dbReference>
<dbReference type="STRING" id="1430440.MGMSRv2__2204"/>
<dbReference type="Pfam" id="PF00378">
    <property type="entry name" value="ECH_1"/>
    <property type="match status" value="1"/>
</dbReference>
<accession>V6F1U5</accession>
<dbReference type="InterPro" id="IPR011034">
    <property type="entry name" value="Formyl_transferase-like_C_sf"/>
</dbReference>
<dbReference type="CDD" id="cd06558">
    <property type="entry name" value="crotonase-like"/>
    <property type="match status" value="1"/>
</dbReference>
<dbReference type="HOGENOM" id="CLU_008537_1_0_5"/>
<dbReference type="AlphaFoldDB" id="V6F1U5"/>
<dbReference type="PIRSF" id="PIRSF006787">
    <property type="entry name" value="Hydrgn_mat_HoxX"/>
    <property type="match status" value="1"/>
</dbReference>
<dbReference type="Pfam" id="PF02911">
    <property type="entry name" value="Formyl_trans_C"/>
    <property type="match status" value="1"/>
</dbReference>
<feature type="domain" description="Formyl transferase C-terminal" evidence="3">
    <location>
        <begin position="175"/>
        <end position="259"/>
    </location>
</feature>
<dbReference type="SUPFAM" id="SSF50486">
    <property type="entry name" value="FMT C-terminal domain-like"/>
    <property type="match status" value="1"/>
</dbReference>
<comment type="similarity">
    <text evidence="1">Belongs to the enoyl-CoA hydratase/isomerase family.</text>
</comment>
<dbReference type="eggNOG" id="COG0223">
    <property type="taxonomic scope" value="Bacteria"/>
</dbReference>
<dbReference type="EMBL" id="HG794546">
    <property type="protein sequence ID" value="CDK99419.1"/>
    <property type="molecule type" value="Genomic_DNA"/>
</dbReference>
<dbReference type="CDD" id="cd08650">
    <property type="entry name" value="FMT_core_HypX_N"/>
    <property type="match status" value="1"/>
</dbReference>
<dbReference type="Gene3D" id="3.40.50.12230">
    <property type="match status" value="1"/>
</dbReference>
<sequence>MAGGRAIAEDLLMRILLLAHSFNSLTQRLWVELEAAGHAVSLELDVNDAVTLEAVELAQPDIIIAPFLKRAIPEAVWKNHTCLVVHPGPVGDRGPAALDWAVMNGAESWGVTVLQAEAEMDAGPVWASRTFPLRPATKSSLYRNEVTEAAVEAVLEALGKPTPHRPGQTLWRPAMTQADRAIDWQSDDTTTVLRKLRAADGSPGVLDGEYYLFDGHPADGLSGPPGTWIGQQDGRLARATNDGAVWIGRMRRAEKASLKLPAAQVLPGAADLPVIPGHHDIWYDERHGVGYLHFPFHNGAMSTDQCQRLHQAFVTATSRPTKVICLMGGLDFWSNGIHLSTIEAALSPADESWRNINAMNDLCQAIITCGSHLTIAALHGNAGAGGVFMALAADMVLARAGIILNPHYKGMGNLYGSEYWTYLLPKRCGRLKAEQVVQARLPMGTVQAMELGLIDGIFPGTPQEFRARVVAQAESLATAIDMDAKLAAKRLARIADEAEKPLADYRAEELERMKLNFYGFDPSYHVARWNFIRRVPKSRTPLYLARHRQK</sequence>
<dbReference type="InterPro" id="IPR005793">
    <property type="entry name" value="Formyl_trans_C"/>
</dbReference>